<feature type="region of interest" description="Disordered" evidence="1">
    <location>
        <begin position="1"/>
        <end position="41"/>
    </location>
</feature>
<proteinExistence type="predicted"/>
<feature type="region of interest" description="Disordered" evidence="1">
    <location>
        <begin position="65"/>
        <end position="99"/>
    </location>
</feature>
<dbReference type="Proteomes" id="UP000475532">
    <property type="component" value="Unassembled WGS sequence"/>
</dbReference>
<protein>
    <submittedName>
        <fullName evidence="3">Helix-turn-helix domain-containing protein</fullName>
    </submittedName>
</protein>
<feature type="compositionally biased region" description="Basic residues" evidence="1">
    <location>
        <begin position="7"/>
        <end position="23"/>
    </location>
</feature>
<dbReference type="GO" id="GO:0003677">
    <property type="term" value="F:DNA binding"/>
    <property type="evidence" value="ECO:0007669"/>
    <property type="project" value="InterPro"/>
</dbReference>
<dbReference type="EMBL" id="JAAGLI010000522">
    <property type="protein sequence ID" value="NEA24819.1"/>
    <property type="molecule type" value="Genomic_DNA"/>
</dbReference>
<feature type="domain" description="HTH cro/C1-type" evidence="2">
    <location>
        <begin position="116"/>
        <end position="171"/>
    </location>
</feature>
<name>A0A6L9QH66_9ACTN</name>
<gene>
    <name evidence="3" type="ORF">G3I70_20350</name>
</gene>
<dbReference type="PROSITE" id="PS50943">
    <property type="entry name" value="HTH_CROC1"/>
    <property type="match status" value="1"/>
</dbReference>
<evidence type="ECO:0000313" key="4">
    <source>
        <dbReference type="Proteomes" id="UP000475532"/>
    </source>
</evidence>
<reference evidence="3 4" key="1">
    <citation type="submission" date="2020-01" db="EMBL/GenBank/DDBJ databases">
        <title>Insect and environment-associated Actinomycetes.</title>
        <authorList>
            <person name="Currrie C."/>
            <person name="Chevrette M."/>
            <person name="Carlson C."/>
            <person name="Stubbendieck R."/>
            <person name="Wendt-Pienkowski E."/>
        </authorList>
    </citation>
    <scope>NUCLEOTIDE SEQUENCE [LARGE SCALE GENOMIC DNA]</scope>
    <source>
        <strain evidence="3 4">SID10258</strain>
    </source>
</reference>
<evidence type="ECO:0000313" key="3">
    <source>
        <dbReference type="EMBL" id="NEA24819.1"/>
    </source>
</evidence>
<comment type="caution">
    <text evidence="3">The sequence shown here is derived from an EMBL/GenBank/DDBJ whole genome shotgun (WGS) entry which is preliminary data.</text>
</comment>
<dbReference type="Pfam" id="PF13560">
    <property type="entry name" value="HTH_31"/>
    <property type="match status" value="1"/>
</dbReference>
<accession>A0A6L9QH66</accession>
<dbReference type="AlphaFoldDB" id="A0A6L9QH66"/>
<sequence>MPSRPNPPRRRRHVPQPHRHRQHWSPDVPARPARPGRRAAPIPGAFFIAPKNASGSSNIVRCRSASAQTHRLAGDPLSEDSAAPRPPAEDDPAGRLIDYPRRGGPTVLRILLGAQLRRLRESRGISTEQAGYEIRGSHSKISRMELGRVGFKERDVADLLTLYGVSAPGEREPLLRLAKEANNPGWWHQYGDILPSWFEVYLGLEEAASMLRAYELQFVPGLLQTEDYARAVVRLGYSDASDEEVERRVQIRTTRQERFTSPEAPTLWAVLDEAVVRRPLGGREVMRAQIRHLIEVSELAHVTLQIVPFGAGGHAAAGGPFTILRFAEPGLSDVVYLEQLTSALYLDKPTDVDTYMRAMNNLCITAARPDDTARFLTRILKEL</sequence>
<dbReference type="Gene3D" id="1.10.260.40">
    <property type="entry name" value="lambda repressor-like DNA-binding domains"/>
    <property type="match status" value="1"/>
</dbReference>
<dbReference type="SUPFAM" id="SSF47413">
    <property type="entry name" value="lambda repressor-like DNA-binding domains"/>
    <property type="match status" value="1"/>
</dbReference>
<dbReference type="Pfam" id="PF19054">
    <property type="entry name" value="DUF5753"/>
    <property type="match status" value="1"/>
</dbReference>
<feature type="compositionally biased region" description="Low complexity" evidence="1">
    <location>
        <begin position="30"/>
        <end position="41"/>
    </location>
</feature>
<dbReference type="SMART" id="SM00530">
    <property type="entry name" value="HTH_XRE"/>
    <property type="match status" value="1"/>
</dbReference>
<dbReference type="InterPro" id="IPR001387">
    <property type="entry name" value="Cro/C1-type_HTH"/>
</dbReference>
<organism evidence="3 4">
    <name type="scientific">Actinomadura bangladeshensis</name>
    <dbReference type="NCBI Taxonomy" id="453573"/>
    <lineage>
        <taxon>Bacteria</taxon>
        <taxon>Bacillati</taxon>
        <taxon>Actinomycetota</taxon>
        <taxon>Actinomycetes</taxon>
        <taxon>Streptosporangiales</taxon>
        <taxon>Thermomonosporaceae</taxon>
        <taxon>Actinomadura</taxon>
    </lineage>
</organism>
<dbReference type="InterPro" id="IPR010982">
    <property type="entry name" value="Lambda_DNA-bd_dom_sf"/>
</dbReference>
<dbReference type="CDD" id="cd00093">
    <property type="entry name" value="HTH_XRE"/>
    <property type="match status" value="1"/>
</dbReference>
<dbReference type="InterPro" id="IPR043917">
    <property type="entry name" value="DUF5753"/>
</dbReference>
<evidence type="ECO:0000259" key="2">
    <source>
        <dbReference type="PROSITE" id="PS50943"/>
    </source>
</evidence>
<evidence type="ECO:0000256" key="1">
    <source>
        <dbReference type="SAM" id="MobiDB-lite"/>
    </source>
</evidence>